<gene>
    <name evidence="2" type="ORF">DFR56_10765</name>
</gene>
<name>A0A2V3VY56_9BACI</name>
<organism evidence="2 3">
    <name type="scientific">Pseudogracilibacillus auburnensis</name>
    <dbReference type="NCBI Taxonomy" id="1494959"/>
    <lineage>
        <taxon>Bacteria</taxon>
        <taxon>Bacillati</taxon>
        <taxon>Bacillota</taxon>
        <taxon>Bacilli</taxon>
        <taxon>Bacillales</taxon>
        <taxon>Bacillaceae</taxon>
        <taxon>Pseudogracilibacillus</taxon>
    </lineage>
</organism>
<keyword evidence="1" id="KW-0812">Transmembrane</keyword>
<dbReference type="AlphaFoldDB" id="A0A2V3VY56"/>
<comment type="caution">
    <text evidence="2">The sequence shown here is derived from an EMBL/GenBank/DDBJ whole genome shotgun (WGS) entry which is preliminary data.</text>
</comment>
<sequence>MFQHVSNTIFKYFRSFYKQILIAMIIIILLFTTIGIITTSKPSSRLSSSIFSSWTSNVDQSIFSLMFSLENTTYDLLHDVTMEQQQISEMLFNLVTSIKMKDLKSFLGHELPGFSTYENRVIIAGEDLNEFSGMSHESGPPLEDILQERKAVDESEKEMEKKVPDNELTTEGRKVVFLYNSHNRESFLPHLPDESEPGAAYHKEVNITKVSDRLANALESYGIGSYVDDTDIMSVLHEKGWTYGKSYEASRPVVQEAISQNKDLQYAFDLHRDSLPRDQTTKEIDGKPYAQMLFVIGAENKNYEKNLALATELHYSIEEKYPGLSKGVITKEGPNSNGVYNQDLLENALLMEIGGYENTLEEMYRSIDVLAELFSEFFWDAEQVNN</sequence>
<dbReference type="InterPro" id="IPR010897">
    <property type="entry name" value="Spore_II_P"/>
</dbReference>
<evidence type="ECO:0000313" key="3">
    <source>
        <dbReference type="Proteomes" id="UP000247978"/>
    </source>
</evidence>
<protein>
    <submittedName>
        <fullName evidence="2">Stage II sporulation protein P</fullName>
    </submittedName>
</protein>
<keyword evidence="1" id="KW-1133">Transmembrane helix</keyword>
<evidence type="ECO:0000256" key="1">
    <source>
        <dbReference type="SAM" id="Phobius"/>
    </source>
</evidence>
<dbReference type="Pfam" id="PF07454">
    <property type="entry name" value="SpoIIP"/>
    <property type="match status" value="1"/>
</dbReference>
<evidence type="ECO:0000313" key="2">
    <source>
        <dbReference type="EMBL" id="PXW86546.1"/>
    </source>
</evidence>
<dbReference type="Proteomes" id="UP000247978">
    <property type="component" value="Unassembled WGS sequence"/>
</dbReference>
<reference evidence="2 3" key="1">
    <citation type="submission" date="2018-05" db="EMBL/GenBank/DDBJ databases">
        <title>Genomic Encyclopedia of Type Strains, Phase IV (KMG-IV): sequencing the most valuable type-strain genomes for metagenomic binning, comparative biology and taxonomic classification.</title>
        <authorList>
            <person name="Goeker M."/>
        </authorList>
    </citation>
    <scope>NUCLEOTIDE SEQUENCE [LARGE SCALE GENOMIC DNA]</scope>
    <source>
        <strain evidence="2 3">DSM 28556</strain>
    </source>
</reference>
<keyword evidence="1" id="KW-0472">Membrane</keyword>
<accession>A0A2V3VY56</accession>
<dbReference type="RefSeq" id="WP_110395453.1">
    <property type="nucleotide sequence ID" value="NZ_JADIJL010000012.1"/>
</dbReference>
<dbReference type="EMBL" id="QJJQ01000007">
    <property type="protein sequence ID" value="PXW86546.1"/>
    <property type="molecule type" value="Genomic_DNA"/>
</dbReference>
<keyword evidence="3" id="KW-1185">Reference proteome</keyword>
<feature type="transmembrane region" description="Helical" evidence="1">
    <location>
        <begin position="20"/>
        <end position="38"/>
    </location>
</feature>
<proteinExistence type="predicted"/>
<dbReference type="NCBIfam" id="TIGR02867">
    <property type="entry name" value="spore_II_P"/>
    <property type="match status" value="1"/>
</dbReference>
<dbReference type="OrthoDB" id="1633470at2"/>